<dbReference type="AlphaFoldDB" id="A0A7W3IQ57"/>
<dbReference type="RefSeq" id="WP_182558728.1">
    <property type="nucleotide sequence ID" value="NZ_JACGWT010000001.1"/>
</dbReference>
<dbReference type="Pfam" id="PF08352">
    <property type="entry name" value="oligo_HPY"/>
    <property type="match status" value="1"/>
</dbReference>
<keyword evidence="11" id="KW-1185">Reference proteome</keyword>
<dbReference type="InterPro" id="IPR003439">
    <property type="entry name" value="ABC_transporter-like_ATP-bd"/>
</dbReference>
<evidence type="ECO:0000256" key="5">
    <source>
        <dbReference type="ARBA" id="ARBA00022741"/>
    </source>
</evidence>
<comment type="similarity">
    <text evidence="2">Belongs to the ABC transporter superfamily.</text>
</comment>
<evidence type="ECO:0000313" key="11">
    <source>
        <dbReference type="Proteomes" id="UP000523079"/>
    </source>
</evidence>
<dbReference type="FunFam" id="3.40.50.300:FF:000016">
    <property type="entry name" value="Oligopeptide ABC transporter ATP-binding component"/>
    <property type="match status" value="1"/>
</dbReference>
<dbReference type="PROSITE" id="PS50893">
    <property type="entry name" value="ABC_TRANSPORTER_2"/>
    <property type="match status" value="1"/>
</dbReference>
<evidence type="ECO:0000259" key="9">
    <source>
        <dbReference type="PROSITE" id="PS50893"/>
    </source>
</evidence>
<dbReference type="Gene3D" id="3.40.50.300">
    <property type="entry name" value="P-loop containing nucleotide triphosphate hydrolases"/>
    <property type="match status" value="1"/>
</dbReference>
<comment type="caution">
    <text evidence="10">The sequence shown here is derived from an EMBL/GenBank/DDBJ whole genome shotgun (WGS) entry which is preliminary data.</text>
</comment>
<keyword evidence="3" id="KW-0813">Transport</keyword>
<dbReference type="InterPro" id="IPR003593">
    <property type="entry name" value="AAA+_ATPase"/>
</dbReference>
<reference evidence="10 11" key="1">
    <citation type="submission" date="2020-07" db="EMBL/GenBank/DDBJ databases">
        <title>Sequencing the genomes of 1000 actinobacteria strains.</title>
        <authorList>
            <person name="Klenk H.-P."/>
        </authorList>
    </citation>
    <scope>NUCLEOTIDE SEQUENCE [LARGE SCALE GENOMIC DNA]</scope>
    <source>
        <strain evidence="10 11">DSM 100723</strain>
    </source>
</reference>
<sequence length="363" mass="38318">MTATLTDRRRAGDDPSAPLLEVDDLTVAFGDGPGSVRAVENVSLSVGTGEIYALVGESGCGKSTLGYSLLGIVPPPGRIAGGDVRFRGRSTTAMPKNELNGLRGSELSMVFQGAMNAFNPVLTIGTQVEHILAAHPGRFSSDEEGKAYFEHLLELVQLPPERIWKSFESQLSGGMKQRVAIAVALLLKPSLVVLDEPTTALDVLNQRLVIDILKELHRELGVTIIFVTHDLAVVAELATRVAVMYAGRLVESGTVDEIFGAGRRHPYVEALINAIPSVLDSGLRVKPIGGSVPNLARLPQGCRFAPRCSLAEDLCRSTEPPLVGDAVGHLVSCHVVNRGLDGDAAGADSNGTAPHADREGAAS</sequence>
<dbReference type="InterPro" id="IPR027417">
    <property type="entry name" value="P-loop_NTPase"/>
</dbReference>
<evidence type="ECO:0000256" key="4">
    <source>
        <dbReference type="ARBA" id="ARBA00022475"/>
    </source>
</evidence>
<dbReference type="PANTHER" id="PTHR43297:SF2">
    <property type="entry name" value="DIPEPTIDE TRANSPORT ATP-BINDING PROTEIN DPPD"/>
    <property type="match status" value="1"/>
</dbReference>
<keyword evidence="6 10" id="KW-0067">ATP-binding</keyword>
<dbReference type="EMBL" id="JACGWT010000001">
    <property type="protein sequence ID" value="MBA8793192.1"/>
    <property type="molecule type" value="Genomic_DNA"/>
</dbReference>
<evidence type="ECO:0000313" key="10">
    <source>
        <dbReference type="EMBL" id="MBA8793192.1"/>
    </source>
</evidence>
<dbReference type="GO" id="GO:0005524">
    <property type="term" value="F:ATP binding"/>
    <property type="evidence" value="ECO:0007669"/>
    <property type="project" value="UniProtKB-KW"/>
</dbReference>
<dbReference type="GO" id="GO:0016887">
    <property type="term" value="F:ATP hydrolysis activity"/>
    <property type="evidence" value="ECO:0007669"/>
    <property type="project" value="InterPro"/>
</dbReference>
<dbReference type="InterPro" id="IPR017871">
    <property type="entry name" value="ABC_transporter-like_CS"/>
</dbReference>
<keyword evidence="5" id="KW-0547">Nucleotide-binding</keyword>
<keyword evidence="4" id="KW-1003">Cell membrane</keyword>
<evidence type="ECO:0000256" key="2">
    <source>
        <dbReference type="ARBA" id="ARBA00005417"/>
    </source>
</evidence>
<evidence type="ECO:0000256" key="6">
    <source>
        <dbReference type="ARBA" id="ARBA00022840"/>
    </source>
</evidence>
<evidence type="ECO:0000256" key="3">
    <source>
        <dbReference type="ARBA" id="ARBA00022448"/>
    </source>
</evidence>
<dbReference type="NCBIfam" id="TIGR01727">
    <property type="entry name" value="oligo_HPY"/>
    <property type="match status" value="1"/>
</dbReference>
<dbReference type="CDD" id="cd03257">
    <property type="entry name" value="ABC_NikE_OppD_transporters"/>
    <property type="match status" value="1"/>
</dbReference>
<evidence type="ECO:0000256" key="1">
    <source>
        <dbReference type="ARBA" id="ARBA00004202"/>
    </source>
</evidence>
<evidence type="ECO:0000256" key="8">
    <source>
        <dbReference type="SAM" id="MobiDB-lite"/>
    </source>
</evidence>
<dbReference type="GO" id="GO:0015833">
    <property type="term" value="P:peptide transport"/>
    <property type="evidence" value="ECO:0007669"/>
    <property type="project" value="InterPro"/>
</dbReference>
<dbReference type="GO" id="GO:0005886">
    <property type="term" value="C:plasma membrane"/>
    <property type="evidence" value="ECO:0007669"/>
    <property type="project" value="UniProtKB-SubCell"/>
</dbReference>
<dbReference type="Proteomes" id="UP000523079">
    <property type="component" value="Unassembled WGS sequence"/>
</dbReference>
<dbReference type="SMART" id="SM00382">
    <property type="entry name" value="AAA"/>
    <property type="match status" value="1"/>
</dbReference>
<gene>
    <name evidence="10" type="ORF">FHX74_000786</name>
</gene>
<proteinExistence type="inferred from homology"/>
<organism evidence="10 11">
    <name type="scientific">Microlunatus kandeliicorticis</name>
    <dbReference type="NCBI Taxonomy" id="1759536"/>
    <lineage>
        <taxon>Bacteria</taxon>
        <taxon>Bacillati</taxon>
        <taxon>Actinomycetota</taxon>
        <taxon>Actinomycetes</taxon>
        <taxon>Propionibacteriales</taxon>
        <taxon>Propionibacteriaceae</taxon>
        <taxon>Microlunatus</taxon>
    </lineage>
</organism>
<feature type="region of interest" description="Disordered" evidence="8">
    <location>
        <begin position="344"/>
        <end position="363"/>
    </location>
</feature>
<dbReference type="PROSITE" id="PS00211">
    <property type="entry name" value="ABC_TRANSPORTER_1"/>
    <property type="match status" value="1"/>
</dbReference>
<name>A0A7W3IQ57_9ACTN</name>
<dbReference type="InterPro" id="IPR013563">
    <property type="entry name" value="Oligopep_ABC_C"/>
</dbReference>
<evidence type="ECO:0000256" key="7">
    <source>
        <dbReference type="ARBA" id="ARBA00023136"/>
    </source>
</evidence>
<keyword evidence="7" id="KW-0472">Membrane</keyword>
<dbReference type="Pfam" id="PF00005">
    <property type="entry name" value="ABC_tran"/>
    <property type="match status" value="1"/>
</dbReference>
<accession>A0A7W3IQ57</accession>
<dbReference type="PANTHER" id="PTHR43297">
    <property type="entry name" value="OLIGOPEPTIDE TRANSPORT ATP-BINDING PROTEIN APPD"/>
    <property type="match status" value="1"/>
</dbReference>
<protein>
    <submittedName>
        <fullName evidence="10">Peptide/nickel transport system ATP-binding protein</fullName>
    </submittedName>
</protein>
<feature type="domain" description="ABC transporter" evidence="9">
    <location>
        <begin position="20"/>
        <end position="271"/>
    </location>
</feature>
<dbReference type="InterPro" id="IPR050388">
    <property type="entry name" value="ABC_Ni/Peptide_Import"/>
</dbReference>
<dbReference type="SUPFAM" id="SSF52540">
    <property type="entry name" value="P-loop containing nucleoside triphosphate hydrolases"/>
    <property type="match status" value="1"/>
</dbReference>
<comment type="subcellular location">
    <subcellularLocation>
        <location evidence="1">Cell membrane</location>
        <topology evidence="1">Peripheral membrane protein</topology>
    </subcellularLocation>
</comment>